<evidence type="ECO:0000313" key="2">
    <source>
        <dbReference type="Proteomes" id="UP000074866"/>
    </source>
</evidence>
<keyword evidence="2" id="KW-1185">Reference proteome</keyword>
<name>A0ACC4ZZF1_9BACL</name>
<organism evidence="1 2">
    <name type="scientific">Paenibacillus jamilae</name>
    <dbReference type="NCBI Taxonomy" id="114136"/>
    <lineage>
        <taxon>Bacteria</taxon>
        <taxon>Bacillati</taxon>
        <taxon>Bacillota</taxon>
        <taxon>Bacilli</taxon>
        <taxon>Bacillales</taxon>
        <taxon>Paenibacillaceae</taxon>
        <taxon>Paenibacillus</taxon>
    </lineage>
</organism>
<reference evidence="1 2" key="1">
    <citation type="journal article" date="2016" name="Front. Microbiol.">
        <title>Genomic Resource of Rice Seed Associated Bacteria.</title>
        <authorList>
            <person name="Midha S."/>
            <person name="Bansal K."/>
            <person name="Sharma S."/>
            <person name="Kumar N."/>
            <person name="Patil P.P."/>
            <person name="Chaudhry V."/>
            <person name="Patil P.B."/>
        </authorList>
    </citation>
    <scope>NUCLEOTIDE SEQUENCE [LARGE SCALE GENOMIC DNA]</scope>
    <source>
        <strain evidence="1 2">NS115</strain>
    </source>
</reference>
<sequence>MKKDEQVDIAFKFVNESNRRVIERDEPEIVPETPEERKERDNAYIVFALVAGLMIGTMFAVGLLRWLSLYN</sequence>
<gene>
    <name evidence="1" type="ORF">NS115_03740</name>
</gene>
<evidence type="ECO:0000313" key="1">
    <source>
        <dbReference type="EMBL" id="KTS84451.1"/>
    </source>
</evidence>
<dbReference type="Proteomes" id="UP000074866">
    <property type="component" value="Unassembled WGS sequence"/>
</dbReference>
<accession>A0ACC4ZZF1</accession>
<dbReference type="EMBL" id="LDRX01000015">
    <property type="protein sequence ID" value="KTS84451.1"/>
    <property type="molecule type" value="Genomic_DNA"/>
</dbReference>
<proteinExistence type="predicted"/>
<protein>
    <submittedName>
        <fullName evidence="1">Uncharacterized protein</fullName>
    </submittedName>
</protein>
<comment type="caution">
    <text evidence="1">The sequence shown here is derived from an EMBL/GenBank/DDBJ whole genome shotgun (WGS) entry which is preliminary data.</text>
</comment>